<dbReference type="OrthoDB" id="7722975at2759"/>
<evidence type="ECO:0000259" key="3">
    <source>
        <dbReference type="Pfam" id="PF21953"/>
    </source>
</evidence>
<dbReference type="PANTHER" id="PTHR11575:SF43">
    <property type="entry name" value="SER_THR PROTEIN PHOSPHATASE FAMILY (AFU_ORTHOLOGUE AFUA_3G04160)"/>
    <property type="match status" value="1"/>
</dbReference>
<evidence type="ECO:0000313" key="5">
    <source>
        <dbReference type="Proteomes" id="UP000504638"/>
    </source>
</evidence>
<protein>
    <submittedName>
        <fullName evidence="4 6">Ser/Thr protein phosphatase family</fullName>
    </submittedName>
</protein>
<dbReference type="SUPFAM" id="SSF55816">
    <property type="entry name" value="5'-nucleotidase (syn. UDP-sugar hydrolase), C-terminal domain"/>
    <property type="match status" value="1"/>
</dbReference>
<dbReference type="InterPro" id="IPR036907">
    <property type="entry name" value="5'-Nucleotdase_C_sf"/>
</dbReference>
<dbReference type="InterPro" id="IPR014485">
    <property type="entry name" value="Pesterase_C1039"/>
</dbReference>
<dbReference type="Gene3D" id="3.60.21.10">
    <property type="match status" value="1"/>
</dbReference>
<dbReference type="Proteomes" id="UP000504638">
    <property type="component" value="Unplaced"/>
</dbReference>
<name>A0A6G1G4D1_9PEZI</name>
<dbReference type="GO" id="GO:0016787">
    <property type="term" value="F:hydrolase activity"/>
    <property type="evidence" value="ECO:0007669"/>
    <property type="project" value="InterPro"/>
</dbReference>
<dbReference type="Gene3D" id="3.90.780.10">
    <property type="entry name" value="5'-Nucleotidase, C-terminal domain"/>
    <property type="match status" value="2"/>
</dbReference>
<evidence type="ECO:0000256" key="1">
    <source>
        <dbReference type="SAM" id="SignalP"/>
    </source>
</evidence>
<feature type="domain" description="Putative 5'-nucleotidase C-terminal" evidence="3">
    <location>
        <begin position="370"/>
        <end position="575"/>
    </location>
</feature>
<dbReference type="InterPro" id="IPR041823">
    <property type="entry name" value="YHR202W_N"/>
</dbReference>
<dbReference type="AlphaFoldDB" id="A0A6G1G4D1"/>
<reference evidence="6" key="3">
    <citation type="submission" date="2025-04" db="UniProtKB">
        <authorList>
            <consortium name="RefSeq"/>
        </authorList>
    </citation>
    <scope>IDENTIFICATION</scope>
    <source>
        <strain evidence="6">CBS 781.70</strain>
    </source>
</reference>
<dbReference type="SUPFAM" id="SSF56300">
    <property type="entry name" value="Metallo-dependent phosphatases"/>
    <property type="match status" value="1"/>
</dbReference>
<evidence type="ECO:0000313" key="4">
    <source>
        <dbReference type="EMBL" id="KAF1812924.1"/>
    </source>
</evidence>
<dbReference type="Pfam" id="PF00149">
    <property type="entry name" value="Metallophos"/>
    <property type="match status" value="1"/>
</dbReference>
<dbReference type="InterPro" id="IPR006179">
    <property type="entry name" value="5_nucleotidase/apyrase"/>
</dbReference>
<dbReference type="CDD" id="cd07407">
    <property type="entry name" value="MPP_YHR202W_N"/>
    <property type="match status" value="1"/>
</dbReference>
<proteinExistence type="predicted"/>
<dbReference type="FunFam" id="3.60.21.10:FF:000043">
    <property type="entry name" value="Ser/Thr protein phosphatase family"/>
    <property type="match status" value="1"/>
</dbReference>
<accession>A0A6G1G4D1</accession>
<dbReference type="GO" id="GO:0005829">
    <property type="term" value="C:cytosol"/>
    <property type="evidence" value="ECO:0007669"/>
    <property type="project" value="TreeGrafter"/>
</dbReference>
<keyword evidence="5" id="KW-1185">Reference proteome</keyword>
<dbReference type="GeneID" id="54418091"/>
<gene>
    <name evidence="4 6" type="ORF">P152DRAFT_435228</name>
</gene>
<sequence length="620" mass="70108">MFTLLFGCLAIVTSVWAAQPSAPDPIPAPLRDLPWGELNFLHTTDTHGWLGGHLQEPSFSADWGDYISFTEHLDRKANGDNVDLLLIDTGDRVEGNGLYDSSEPKGRYLFDIYKQQRIDLICSGNHELYKRNSSENEFNKTVPHYKDGYISSNIDIYSPETGELVPLAPRFRKLRTRNKGYNILAFGFLFDFTGNANNTAVNTVEDTIGQKWFQDAIRDDDLDLIVIIGHIPVRSKEYTLLFRAIRSVKWDIPIQFFGGHMHIRDFKVYDRVSTAIASGRFMETIGWLSISGLPDPEKPKVKINEKQRSITASPSFSRRYIDNNLFSLMHHARMSASDFPTKKGQAVSKQIEHARHALNLDKVVGCAPQDYYLSKRPYPSRESIITWLEELVLPTELQKSKRSTIGIPAFAILNTGAIRFDLFKGVYTRDTTFLVSPFTSGFKYIPDIEAETARKVLQLLNSQGPILEQMAKEHGDLTWLAPPEQVGWLAQEVEVGPKLAAARSDQVVFGDDGHKHDDLVPGYTTNDDHGDDGDDTIHQAVKFYQMPNCIMAEVGPKDPKTVDLAYIDFVEPWVLLALRFLGVKVPPETPQVYMDDKILGTHIEDFIRGNIDWKPKDGRC</sequence>
<organism evidence="4">
    <name type="scientific">Eremomyces bilateralis CBS 781.70</name>
    <dbReference type="NCBI Taxonomy" id="1392243"/>
    <lineage>
        <taxon>Eukaryota</taxon>
        <taxon>Fungi</taxon>
        <taxon>Dikarya</taxon>
        <taxon>Ascomycota</taxon>
        <taxon>Pezizomycotina</taxon>
        <taxon>Dothideomycetes</taxon>
        <taxon>Dothideomycetes incertae sedis</taxon>
        <taxon>Eremomycetales</taxon>
        <taxon>Eremomycetaceae</taxon>
        <taxon>Eremomyces</taxon>
    </lineage>
</organism>
<reference evidence="6" key="2">
    <citation type="submission" date="2020-04" db="EMBL/GenBank/DDBJ databases">
        <authorList>
            <consortium name="NCBI Genome Project"/>
        </authorList>
    </citation>
    <scope>NUCLEOTIDE SEQUENCE</scope>
    <source>
        <strain evidence="6">CBS 781.70</strain>
    </source>
</reference>
<dbReference type="InterPro" id="IPR029052">
    <property type="entry name" value="Metallo-depent_PP-like"/>
</dbReference>
<evidence type="ECO:0000259" key="2">
    <source>
        <dbReference type="Pfam" id="PF00149"/>
    </source>
</evidence>
<reference evidence="4 6" key="1">
    <citation type="submission" date="2020-01" db="EMBL/GenBank/DDBJ databases">
        <authorList>
            <consortium name="DOE Joint Genome Institute"/>
            <person name="Haridas S."/>
            <person name="Albert R."/>
            <person name="Binder M."/>
            <person name="Bloem J."/>
            <person name="Labutti K."/>
            <person name="Salamov A."/>
            <person name="Andreopoulos B."/>
            <person name="Baker S.E."/>
            <person name="Barry K."/>
            <person name="Bills G."/>
            <person name="Bluhm B.H."/>
            <person name="Cannon C."/>
            <person name="Castanera R."/>
            <person name="Culley D.E."/>
            <person name="Daum C."/>
            <person name="Ezra D."/>
            <person name="Gonzalez J.B."/>
            <person name="Henrissat B."/>
            <person name="Kuo A."/>
            <person name="Liang C."/>
            <person name="Lipzen A."/>
            <person name="Lutzoni F."/>
            <person name="Magnuson J."/>
            <person name="Mondo S."/>
            <person name="Nolan M."/>
            <person name="Ohm R."/>
            <person name="Pangilinan J."/>
            <person name="Park H.-J."/>
            <person name="Ramirez L."/>
            <person name="Alfaro M."/>
            <person name="Sun H."/>
            <person name="Tritt A."/>
            <person name="Yoshinaga Y."/>
            <person name="Zwiers L.-H."/>
            <person name="Turgeon B.G."/>
            <person name="Goodwin S.B."/>
            <person name="Spatafora J.W."/>
            <person name="Crous P.W."/>
            <person name="Grigoriev I.V."/>
        </authorList>
    </citation>
    <scope>NUCLEOTIDE SEQUENCE</scope>
    <source>
        <strain evidence="4 6">CBS 781.70</strain>
    </source>
</reference>
<dbReference type="GO" id="GO:0005576">
    <property type="term" value="C:extracellular region"/>
    <property type="evidence" value="ECO:0007669"/>
    <property type="project" value="UniProtKB-ARBA"/>
</dbReference>
<feature type="chain" id="PRO_5044631819" evidence="1">
    <location>
        <begin position="18"/>
        <end position="620"/>
    </location>
</feature>
<dbReference type="EMBL" id="ML975156">
    <property type="protein sequence ID" value="KAF1812924.1"/>
    <property type="molecule type" value="Genomic_DNA"/>
</dbReference>
<dbReference type="InterPro" id="IPR053828">
    <property type="entry name" value="Nucleosidase_C"/>
</dbReference>
<dbReference type="GO" id="GO:0009166">
    <property type="term" value="P:nucleotide catabolic process"/>
    <property type="evidence" value="ECO:0007669"/>
    <property type="project" value="InterPro"/>
</dbReference>
<dbReference type="RefSeq" id="XP_033534555.1">
    <property type="nucleotide sequence ID" value="XM_033677521.1"/>
</dbReference>
<dbReference type="PANTHER" id="PTHR11575">
    <property type="entry name" value="5'-NUCLEOTIDASE-RELATED"/>
    <property type="match status" value="1"/>
</dbReference>
<dbReference type="Pfam" id="PF21953">
    <property type="entry name" value="NadN_nucleosid_C"/>
    <property type="match status" value="1"/>
</dbReference>
<keyword evidence="1" id="KW-0732">Signal</keyword>
<evidence type="ECO:0000313" key="6">
    <source>
        <dbReference type="RefSeq" id="XP_033534555.1"/>
    </source>
</evidence>
<feature type="domain" description="Calcineurin-like phosphoesterase" evidence="2">
    <location>
        <begin position="39"/>
        <end position="263"/>
    </location>
</feature>
<feature type="signal peptide" evidence="1">
    <location>
        <begin position="1"/>
        <end position="17"/>
    </location>
</feature>
<dbReference type="InterPro" id="IPR004843">
    <property type="entry name" value="Calcineurin-like_PHP"/>
</dbReference>
<dbReference type="PIRSF" id="PIRSF017316">
    <property type="entry name" value="Pesterase_C1039"/>
    <property type="match status" value="1"/>
</dbReference>